<keyword evidence="3" id="KW-1185">Reference proteome</keyword>
<dbReference type="RefSeq" id="WP_289606568.1">
    <property type="nucleotide sequence ID" value="NZ_JAUDCG010000001.1"/>
</dbReference>
<feature type="domain" description="Gcp-like" evidence="1">
    <location>
        <begin position="33"/>
        <end position="122"/>
    </location>
</feature>
<organism evidence="2 3">
    <name type="scientific">Amedibacillus dolichus</name>
    <dbReference type="NCBI Taxonomy" id="31971"/>
    <lineage>
        <taxon>Bacteria</taxon>
        <taxon>Bacillati</taxon>
        <taxon>Bacillota</taxon>
        <taxon>Erysipelotrichia</taxon>
        <taxon>Erysipelotrichales</taxon>
        <taxon>Erysipelotrichaceae</taxon>
        <taxon>Amedibacillus</taxon>
    </lineage>
</organism>
<dbReference type="Pfam" id="PF00814">
    <property type="entry name" value="TsaD"/>
    <property type="match status" value="1"/>
</dbReference>
<dbReference type="Gene3D" id="3.30.420.40">
    <property type="match status" value="2"/>
</dbReference>
<dbReference type="InterPro" id="IPR000905">
    <property type="entry name" value="Gcp-like_dom"/>
</dbReference>
<evidence type="ECO:0000259" key="1">
    <source>
        <dbReference type="Pfam" id="PF00814"/>
    </source>
</evidence>
<dbReference type="EC" id="2.3.1.234" evidence="2"/>
<name>A0ABT7U8Y1_9FIRM</name>
<proteinExistence type="predicted"/>
<accession>A0ABT7U8Y1</accession>
<dbReference type="GO" id="GO:0061711">
    <property type="term" value="F:tRNA N(6)-L-threonylcarbamoyladenine synthase activity"/>
    <property type="evidence" value="ECO:0007669"/>
    <property type="project" value="UniProtKB-EC"/>
</dbReference>
<dbReference type="Proteomes" id="UP001529340">
    <property type="component" value="Unassembled WGS sequence"/>
</dbReference>
<dbReference type="InterPro" id="IPR043129">
    <property type="entry name" value="ATPase_NBD"/>
</dbReference>
<protein>
    <submittedName>
        <fullName evidence="2">tRNA (Adenosine(37)-N6)-threonylcarbamoyltransferase complex dimerization subunit type 1 TsaB</fullName>
        <ecNumber evidence="2">2.3.1.234</ecNumber>
    </submittedName>
</protein>
<gene>
    <name evidence="2" type="primary">tsaB</name>
    <name evidence="2" type="ORF">QUV96_00410</name>
</gene>
<comment type="caution">
    <text evidence="2">The sequence shown here is derived from an EMBL/GenBank/DDBJ whole genome shotgun (WGS) entry which is preliminary data.</text>
</comment>
<reference evidence="2" key="1">
    <citation type="submission" date="2023-06" db="EMBL/GenBank/DDBJ databases">
        <title>Identification and characterization of horizontal gene transfer across gut microbiota members of farm animals based on homology search.</title>
        <authorList>
            <person name="Schwarzerova J."/>
            <person name="Nykrynova M."/>
            <person name="Jureckova K."/>
            <person name="Cejkova D."/>
            <person name="Rychlik I."/>
        </authorList>
    </citation>
    <scope>NUCLEOTIDE SEQUENCE</scope>
    <source>
        <strain evidence="2">ET39</strain>
    </source>
</reference>
<dbReference type="InterPro" id="IPR022496">
    <property type="entry name" value="T6A_TsaB"/>
</dbReference>
<keyword evidence="2" id="KW-0012">Acyltransferase</keyword>
<evidence type="ECO:0000313" key="3">
    <source>
        <dbReference type="Proteomes" id="UP001529340"/>
    </source>
</evidence>
<dbReference type="NCBIfam" id="TIGR03725">
    <property type="entry name" value="T6A_YeaZ"/>
    <property type="match status" value="1"/>
</dbReference>
<sequence length="202" mass="22803">MKTLCMDTTNKYLVVGLYEDGRLICGSAEESWKRQSETLFPTLIGHMQKAGWESEDLDEVVITDGPGSYTGVRIAMTLAKVLCTQRSLPLYTISSLQLYAGLEKQALALMDARSHRAYVAMLDQGELLQPETVLDLDDIRALVQEKQLRVYGDAHLLGMESCPFDLLANFASLRPFYRPVENVHTLTPRYLKDQSAYHLEIK</sequence>
<evidence type="ECO:0000313" key="2">
    <source>
        <dbReference type="EMBL" id="MDM8156096.1"/>
    </source>
</evidence>
<dbReference type="EMBL" id="JAUDCG010000001">
    <property type="protein sequence ID" value="MDM8156096.1"/>
    <property type="molecule type" value="Genomic_DNA"/>
</dbReference>
<reference evidence="2" key="2">
    <citation type="submission" date="2023-06" db="EMBL/GenBank/DDBJ databases">
        <authorList>
            <person name="Zeman M."/>
            <person name="Kubasova T."/>
            <person name="Jahodarova E."/>
            <person name="Nykrynova M."/>
            <person name="Rychlik I."/>
        </authorList>
    </citation>
    <scope>NUCLEOTIDE SEQUENCE</scope>
    <source>
        <strain evidence="2">ET39</strain>
    </source>
</reference>
<keyword evidence="2" id="KW-0808">Transferase</keyword>
<dbReference type="SUPFAM" id="SSF53067">
    <property type="entry name" value="Actin-like ATPase domain"/>
    <property type="match status" value="1"/>
</dbReference>